<evidence type="ECO:0000256" key="1">
    <source>
        <dbReference type="PROSITE-ProRule" id="PRU00175"/>
    </source>
</evidence>
<dbReference type="InterPro" id="IPR001841">
    <property type="entry name" value="Znf_RING"/>
</dbReference>
<keyword evidence="1" id="KW-0479">Metal-binding</keyword>
<keyword evidence="1" id="KW-0863">Zinc-finger</keyword>
<dbReference type="Proteomes" id="UP000799779">
    <property type="component" value="Unassembled WGS sequence"/>
</dbReference>
<name>A0A6A5WXH9_9PLEO</name>
<reference evidence="3" key="1">
    <citation type="journal article" date="2020" name="Stud. Mycol.">
        <title>101 Dothideomycetes genomes: a test case for predicting lifestyles and emergence of pathogens.</title>
        <authorList>
            <person name="Haridas S."/>
            <person name="Albert R."/>
            <person name="Binder M."/>
            <person name="Bloem J."/>
            <person name="Labutti K."/>
            <person name="Salamov A."/>
            <person name="Andreopoulos B."/>
            <person name="Baker S."/>
            <person name="Barry K."/>
            <person name="Bills G."/>
            <person name="Bluhm B."/>
            <person name="Cannon C."/>
            <person name="Castanera R."/>
            <person name="Culley D."/>
            <person name="Daum C."/>
            <person name="Ezra D."/>
            <person name="Gonzalez J."/>
            <person name="Henrissat B."/>
            <person name="Kuo A."/>
            <person name="Liang C."/>
            <person name="Lipzen A."/>
            <person name="Lutzoni F."/>
            <person name="Magnuson J."/>
            <person name="Mondo S."/>
            <person name="Nolan M."/>
            <person name="Ohm R."/>
            <person name="Pangilinan J."/>
            <person name="Park H.-J."/>
            <person name="Ramirez L."/>
            <person name="Alfaro M."/>
            <person name="Sun H."/>
            <person name="Tritt A."/>
            <person name="Yoshinaga Y."/>
            <person name="Zwiers L.-H."/>
            <person name="Turgeon B."/>
            <person name="Goodwin S."/>
            <person name="Spatafora J."/>
            <person name="Crous P."/>
            <person name="Grigoriev I."/>
        </authorList>
    </citation>
    <scope>NUCLEOTIDE SEQUENCE</scope>
    <source>
        <strain evidence="3">CBS 123094</strain>
    </source>
</reference>
<dbReference type="EMBL" id="ML977562">
    <property type="protein sequence ID" value="KAF2005684.1"/>
    <property type="molecule type" value="Genomic_DNA"/>
</dbReference>
<dbReference type="GO" id="GO:0036297">
    <property type="term" value="P:interstrand cross-link repair"/>
    <property type="evidence" value="ECO:0007669"/>
    <property type="project" value="InterPro"/>
</dbReference>
<dbReference type="GO" id="GO:0005634">
    <property type="term" value="C:nucleus"/>
    <property type="evidence" value="ECO:0007669"/>
    <property type="project" value="InterPro"/>
</dbReference>
<gene>
    <name evidence="3" type="ORF">P154DRAFT_530508</name>
</gene>
<evidence type="ECO:0000259" key="2">
    <source>
        <dbReference type="PROSITE" id="PS50089"/>
    </source>
</evidence>
<dbReference type="GO" id="GO:0004842">
    <property type="term" value="F:ubiquitin-protein transferase activity"/>
    <property type="evidence" value="ECO:0007669"/>
    <property type="project" value="InterPro"/>
</dbReference>
<dbReference type="SMART" id="SM00184">
    <property type="entry name" value="RING"/>
    <property type="match status" value="1"/>
</dbReference>
<keyword evidence="1" id="KW-0862">Zinc</keyword>
<protein>
    <recommendedName>
        <fullName evidence="2">RING-type domain-containing protein</fullName>
    </recommendedName>
</protein>
<evidence type="ECO:0000313" key="4">
    <source>
        <dbReference type="Proteomes" id="UP000799779"/>
    </source>
</evidence>
<dbReference type="GO" id="GO:0008270">
    <property type="term" value="F:zinc ion binding"/>
    <property type="evidence" value="ECO:0007669"/>
    <property type="project" value="UniProtKB-KW"/>
</dbReference>
<organism evidence="3 4">
    <name type="scientific">Amniculicola lignicola CBS 123094</name>
    <dbReference type="NCBI Taxonomy" id="1392246"/>
    <lineage>
        <taxon>Eukaryota</taxon>
        <taxon>Fungi</taxon>
        <taxon>Dikarya</taxon>
        <taxon>Ascomycota</taxon>
        <taxon>Pezizomycotina</taxon>
        <taxon>Dothideomycetes</taxon>
        <taxon>Pleosporomycetidae</taxon>
        <taxon>Pleosporales</taxon>
        <taxon>Amniculicolaceae</taxon>
        <taxon>Amniculicola</taxon>
    </lineage>
</organism>
<dbReference type="InterPro" id="IPR013083">
    <property type="entry name" value="Znf_RING/FYVE/PHD"/>
</dbReference>
<dbReference type="GO" id="GO:0016567">
    <property type="term" value="P:protein ubiquitination"/>
    <property type="evidence" value="ECO:0007669"/>
    <property type="project" value="InterPro"/>
</dbReference>
<dbReference type="PANTHER" id="PTHR16047">
    <property type="entry name" value="RFWD3 PROTEIN"/>
    <property type="match status" value="1"/>
</dbReference>
<sequence>MNSALFKFPYQQQVEVTPLYPRGLPQFEDFLENHLSASKPPPDEANCPICLSAWDEEGSSKHVVCTPCKHVFDEECLLGWLRPNPTSRPEDLCPFCRQILFDKLNKHAKAELRRQTLYVAQKLLRFIIASSVSRVVASQSHQNGAVMDHIQEIIDRVHTHSHWRMVWNQIDMTYTPGLSFSREYIEWAVLETIMRPNEGESHHYAPMWYQSVAYRPPFKAFAARIDFIDILSLWQDRLHYDAFGSRGWETTYSMNRFLPRNPIFGRARTWTSALHSQNGTVQVQDEPKTCNLRNYELAMRRFLSGRFVPDLDARSVVEHSDVELTTTMFWKGKGKYQTLVLVFEYDAPMEDYFCPELFNLPNKVE</sequence>
<dbReference type="PROSITE" id="PS50089">
    <property type="entry name" value="ZF_RING_2"/>
    <property type="match status" value="1"/>
</dbReference>
<dbReference type="Pfam" id="PF13639">
    <property type="entry name" value="zf-RING_2"/>
    <property type="match status" value="1"/>
</dbReference>
<evidence type="ECO:0000313" key="3">
    <source>
        <dbReference type="EMBL" id="KAF2005684.1"/>
    </source>
</evidence>
<dbReference type="Gene3D" id="3.30.40.10">
    <property type="entry name" value="Zinc/RING finger domain, C3HC4 (zinc finger)"/>
    <property type="match status" value="1"/>
</dbReference>
<dbReference type="OrthoDB" id="8062037at2759"/>
<proteinExistence type="predicted"/>
<dbReference type="SUPFAM" id="SSF57850">
    <property type="entry name" value="RING/U-box"/>
    <property type="match status" value="1"/>
</dbReference>
<dbReference type="PANTHER" id="PTHR16047:SF7">
    <property type="entry name" value="E3 UBIQUITIN-PROTEIN LIGASE RFWD3"/>
    <property type="match status" value="1"/>
</dbReference>
<dbReference type="AlphaFoldDB" id="A0A6A5WXH9"/>
<accession>A0A6A5WXH9</accession>
<feature type="domain" description="RING-type" evidence="2">
    <location>
        <begin position="47"/>
        <end position="97"/>
    </location>
</feature>
<keyword evidence="4" id="KW-1185">Reference proteome</keyword>
<dbReference type="SMART" id="SM01197">
    <property type="entry name" value="FANCL_C"/>
    <property type="match status" value="1"/>
</dbReference>
<dbReference type="InterPro" id="IPR037381">
    <property type="entry name" value="RFWD3"/>
</dbReference>